<reference evidence="1 2" key="1">
    <citation type="submission" date="2014-04" db="EMBL/GenBank/DDBJ databases">
        <authorList>
            <consortium name="DOE Joint Genome Institute"/>
            <person name="Kuo A."/>
            <person name="Kohler A."/>
            <person name="Jargeat P."/>
            <person name="Nagy L.G."/>
            <person name="Floudas D."/>
            <person name="Copeland A."/>
            <person name="Barry K.W."/>
            <person name="Cichocki N."/>
            <person name="Veneault-Fourrey C."/>
            <person name="LaButti K."/>
            <person name="Lindquist E.A."/>
            <person name="Lipzen A."/>
            <person name="Lundell T."/>
            <person name="Morin E."/>
            <person name="Murat C."/>
            <person name="Sun H."/>
            <person name="Tunlid A."/>
            <person name="Henrissat B."/>
            <person name="Grigoriev I.V."/>
            <person name="Hibbett D.S."/>
            <person name="Martin F."/>
            <person name="Nordberg H.P."/>
            <person name="Cantor M.N."/>
            <person name="Hua S.X."/>
        </authorList>
    </citation>
    <scope>NUCLEOTIDE SEQUENCE [LARGE SCALE GENOMIC DNA]</scope>
    <source>
        <strain evidence="1 2">Ve08.2h10</strain>
    </source>
</reference>
<feature type="non-terminal residue" evidence="1">
    <location>
        <position position="1"/>
    </location>
</feature>
<name>A0A0D0DBZ6_9AGAM</name>
<dbReference type="Proteomes" id="UP000054538">
    <property type="component" value="Unassembled WGS sequence"/>
</dbReference>
<dbReference type="EMBL" id="KN825757">
    <property type="protein sequence ID" value="KIK81651.1"/>
    <property type="molecule type" value="Genomic_DNA"/>
</dbReference>
<evidence type="ECO:0000313" key="1">
    <source>
        <dbReference type="EMBL" id="KIK81651.1"/>
    </source>
</evidence>
<dbReference type="STRING" id="930991.A0A0D0DBZ6"/>
<dbReference type="InParanoid" id="A0A0D0DBZ6"/>
<gene>
    <name evidence="1" type="ORF">PAXRUDRAFT_155585</name>
</gene>
<sequence>EWKLQYAQGLDALEEIQQNLHLCSYLLHFKQSNICGQGANTCACNTVKVVEAKIKASAAKYRAAHAVLTNMSPILEKEEWRRVIQALKDEDIRVLSVGAEGQSEGCCTLSWIWQAQDEDLQDCKLLCKPQCTTDSPLF</sequence>
<reference evidence="2" key="2">
    <citation type="submission" date="2015-01" db="EMBL/GenBank/DDBJ databases">
        <title>Evolutionary Origins and Diversification of the Mycorrhizal Mutualists.</title>
        <authorList>
            <consortium name="DOE Joint Genome Institute"/>
            <consortium name="Mycorrhizal Genomics Consortium"/>
            <person name="Kohler A."/>
            <person name="Kuo A."/>
            <person name="Nagy L.G."/>
            <person name="Floudas D."/>
            <person name="Copeland A."/>
            <person name="Barry K.W."/>
            <person name="Cichocki N."/>
            <person name="Veneault-Fourrey C."/>
            <person name="LaButti K."/>
            <person name="Lindquist E.A."/>
            <person name="Lipzen A."/>
            <person name="Lundell T."/>
            <person name="Morin E."/>
            <person name="Murat C."/>
            <person name="Riley R."/>
            <person name="Ohm R."/>
            <person name="Sun H."/>
            <person name="Tunlid A."/>
            <person name="Henrissat B."/>
            <person name="Grigoriev I.V."/>
            <person name="Hibbett D.S."/>
            <person name="Martin F."/>
        </authorList>
    </citation>
    <scope>NUCLEOTIDE SEQUENCE [LARGE SCALE GENOMIC DNA]</scope>
    <source>
        <strain evidence="2">Ve08.2h10</strain>
    </source>
</reference>
<dbReference type="HOGENOM" id="CLU_1860043_0_0_1"/>
<dbReference type="OrthoDB" id="2618192at2759"/>
<accession>A0A0D0DBZ6</accession>
<protein>
    <submittedName>
        <fullName evidence="1">Uncharacterized protein</fullName>
    </submittedName>
</protein>
<dbReference type="AlphaFoldDB" id="A0A0D0DBZ6"/>
<organism evidence="1 2">
    <name type="scientific">Paxillus rubicundulus Ve08.2h10</name>
    <dbReference type="NCBI Taxonomy" id="930991"/>
    <lineage>
        <taxon>Eukaryota</taxon>
        <taxon>Fungi</taxon>
        <taxon>Dikarya</taxon>
        <taxon>Basidiomycota</taxon>
        <taxon>Agaricomycotina</taxon>
        <taxon>Agaricomycetes</taxon>
        <taxon>Agaricomycetidae</taxon>
        <taxon>Boletales</taxon>
        <taxon>Paxilineae</taxon>
        <taxon>Paxillaceae</taxon>
        <taxon>Paxillus</taxon>
    </lineage>
</organism>
<proteinExistence type="predicted"/>
<evidence type="ECO:0000313" key="2">
    <source>
        <dbReference type="Proteomes" id="UP000054538"/>
    </source>
</evidence>
<keyword evidence="2" id="KW-1185">Reference proteome</keyword>